<keyword evidence="1" id="KW-0143">Chaperone</keyword>
<dbReference type="STRING" id="321146.A0A139HLJ8"/>
<evidence type="ECO:0008006" key="6">
    <source>
        <dbReference type="Google" id="ProtNLM"/>
    </source>
</evidence>
<organism evidence="4 5">
    <name type="scientific">Pseudocercospora eumusae</name>
    <dbReference type="NCBI Taxonomy" id="321146"/>
    <lineage>
        <taxon>Eukaryota</taxon>
        <taxon>Fungi</taxon>
        <taxon>Dikarya</taxon>
        <taxon>Ascomycota</taxon>
        <taxon>Pezizomycotina</taxon>
        <taxon>Dothideomycetes</taxon>
        <taxon>Dothideomycetidae</taxon>
        <taxon>Mycosphaerellales</taxon>
        <taxon>Mycosphaerellaceae</taxon>
        <taxon>Pseudocercospora</taxon>
    </lineage>
</organism>
<accession>A0A139HLJ8</accession>
<feature type="region of interest" description="Disordered" evidence="3">
    <location>
        <begin position="23"/>
        <end position="68"/>
    </location>
</feature>
<evidence type="ECO:0000256" key="1">
    <source>
        <dbReference type="ARBA" id="ARBA00023186"/>
    </source>
</evidence>
<dbReference type="GO" id="GO:0005737">
    <property type="term" value="C:cytoplasm"/>
    <property type="evidence" value="ECO:0007669"/>
    <property type="project" value="TreeGrafter"/>
</dbReference>
<feature type="compositionally biased region" description="Polar residues" evidence="3">
    <location>
        <begin position="121"/>
        <end position="133"/>
    </location>
</feature>
<dbReference type="Pfam" id="PF05348">
    <property type="entry name" value="UMP1"/>
    <property type="match status" value="1"/>
</dbReference>
<sequence>MKRRASSCLPEKLSTRQTTLRIKHTTTTSLPSPTHIGRRDRHYQPPVRPKKHHFRQQATSTPHHTSPRLLTITSTMPLRIVPAPSHPSTTTPNLGAPSAPGVHDTLRANLSLSTPAPKASAPSNTLSSHPLESRLSQWRTQQDTLKMELLRRQFGIAEPVKRQMELQIVRAGEWRPAVFGATAGLHADILSGRDCEIGWEDVFTGEEMRETVDFHVEMEGRFRMGEW</sequence>
<dbReference type="AlphaFoldDB" id="A0A139HLJ8"/>
<reference evidence="4 5" key="1">
    <citation type="submission" date="2015-07" db="EMBL/GenBank/DDBJ databases">
        <title>Comparative genomics of the Sigatoka disease complex on banana suggests a link between parallel evolutionary changes in Pseudocercospora fijiensis and Pseudocercospora eumusae and increased virulence on the banana host.</title>
        <authorList>
            <person name="Chang T.-C."/>
            <person name="Salvucci A."/>
            <person name="Crous P.W."/>
            <person name="Stergiopoulos I."/>
        </authorList>
    </citation>
    <scope>NUCLEOTIDE SEQUENCE [LARGE SCALE GENOMIC DNA]</scope>
    <source>
        <strain evidence="4 5">CBS 114824</strain>
    </source>
</reference>
<feature type="region of interest" description="Disordered" evidence="3">
    <location>
        <begin position="82"/>
        <end position="133"/>
    </location>
</feature>
<evidence type="ECO:0000313" key="4">
    <source>
        <dbReference type="EMBL" id="KXT03262.1"/>
    </source>
</evidence>
<evidence type="ECO:0000256" key="2">
    <source>
        <dbReference type="ARBA" id="ARBA00043974"/>
    </source>
</evidence>
<feature type="compositionally biased region" description="Low complexity" evidence="3">
    <location>
        <begin position="25"/>
        <end position="35"/>
    </location>
</feature>
<comment type="similarity">
    <text evidence="2">Belongs to the POMP/UMP1 family.</text>
</comment>
<dbReference type="EMBL" id="LFZN01000032">
    <property type="protein sequence ID" value="KXT03262.1"/>
    <property type="molecule type" value="Genomic_DNA"/>
</dbReference>
<dbReference type="OrthoDB" id="15001at2759"/>
<keyword evidence="5" id="KW-1185">Reference proteome</keyword>
<dbReference type="GO" id="GO:0005634">
    <property type="term" value="C:nucleus"/>
    <property type="evidence" value="ECO:0007669"/>
    <property type="project" value="TreeGrafter"/>
</dbReference>
<comment type="caution">
    <text evidence="4">The sequence shown here is derived from an EMBL/GenBank/DDBJ whole genome shotgun (WGS) entry which is preliminary data.</text>
</comment>
<protein>
    <recommendedName>
        <fullName evidence="6">Proteasome maturation factor UMP1</fullName>
    </recommendedName>
</protein>
<dbReference type="PANTHER" id="PTHR12828">
    <property type="entry name" value="PROTEASOME MATURATION PROTEIN UMP1"/>
    <property type="match status" value="1"/>
</dbReference>
<name>A0A139HLJ8_9PEZI</name>
<proteinExistence type="inferred from homology"/>
<dbReference type="Proteomes" id="UP000070133">
    <property type="component" value="Unassembled WGS sequence"/>
</dbReference>
<dbReference type="InterPro" id="IPR008012">
    <property type="entry name" value="Ump1"/>
</dbReference>
<evidence type="ECO:0000256" key="3">
    <source>
        <dbReference type="SAM" id="MobiDB-lite"/>
    </source>
</evidence>
<gene>
    <name evidence="4" type="ORF">AC578_4750</name>
</gene>
<dbReference type="GO" id="GO:0043248">
    <property type="term" value="P:proteasome assembly"/>
    <property type="evidence" value="ECO:0007669"/>
    <property type="project" value="InterPro"/>
</dbReference>
<dbReference type="PANTHER" id="PTHR12828:SF3">
    <property type="entry name" value="PROTEASOME MATURATION PROTEIN"/>
    <property type="match status" value="1"/>
</dbReference>
<evidence type="ECO:0000313" key="5">
    <source>
        <dbReference type="Proteomes" id="UP000070133"/>
    </source>
</evidence>